<feature type="transmembrane region" description="Helical" evidence="1">
    <location>
        <begin position="129"/>
        <end position="151"/>
    </location>
</feature>
<dbReference type="RefSeq" id="WP_109021805.1">
    <property type="nucleotide sequence ID" value="NZ_AP025028.1"/>
</dbReference>
<keyword evidence="1" id="KW-1133">Transmembrane helix</keyword>
<evidence type="ECO:0000256" key="1">
    <source>
        <dbReference type="SAM" id="Phobius"/>
    </source>
</evidence>
<dbReference type="InterPro" id="IPR026898">
    <property type="entry name" value="PrsW"/>
</dbReference>
<feature type="transmembrane region" description="Helical" evidence="1">
    <location>
        <begin position="6"/>
        <end position="22"/>
    </location>
</feature>
<accession>A0ABN6K8D8</accession>
<dbReference type="PANTHER" id="PTHR36844:SF1">
    <property type="entry name" value="PROTEASE PRSW"/>
    <property type="match status" value="1"/>
</dbReference>
<sequence>MITFGLLVVAILPGFVIVQRYYSKDHLQKEPIGVILRSFFWGAALVIPAGFTESFLSTGEAQISASSLAIHYFLVVALTEEVCKYIAIRLYSANHYAFNEHFDGIVYGAAVGGGFATFENIFYVMNHGFAVGILRAFLSVPGHILWGAIIGHWIAKAKMEKTNGIFCFIFGVGISTFLHGGFDFILNFGAAALFGAPVFVLTPLLLVRRYTKTALEKDHLLLNAMEAKEGSEAVERSVIKIGTPIELPKFIISLFRTLLYALSWLFALFSIVLFLFCFYDFYYGEDSNFETWMFSIPALSVFLSISLGVWGKKFSSVSK</sequence>
<name>A0ABN6K8D8_9LEPT</name>
<feature type="transmembrane region" description="Helical" evidence="1">
    <location>
        <begin position="188"/>
        <end position="207"/>
    </location>
</feature>
<feature type="transmembrane region" description="Helical" evidence="1">
    <location>
        <begin position="258"/>
        <end position="279"/>
    </location>
</feature>
<feature type="transmembrane region" description="Helical" evidence="1">
    <location>
        <begin position="63"/>
        <end position="83"/>
    </location>
</feature>
<dbReference type="Pfam" id="PF13367">
    <property type="entry name" value="PrsW-protease"/>
    <property type="match status" value="1"/>
</dbReference>
<organism evidence="2 3">
    <name type="scientific">Leptospira kobayashii</name>
    <dbReference type="NCBI Taxonomy" id="1917830"/>
    <lineage>
        <taxon>Bacteria</taxon>
        <taxon>Pseudomonadati</taxon>
        <taxon>Spirochaetota</taxon>
        <taxon>Spirochaetia</taxon>
        <taxon>Leptospirales</taxon>
        <taxon>Leptospiraceae</taxon>
        <taxon>Leptospira</taxon>
    </lineage>
</organism>
<evidence type="ECO:0000313" key="2">
    <source>
        <dbReference type="EMBL" id="BDA77194.1"/>
    </source>
</evidence>
<feature type="transmembrane region" description="Helical" evidence="1">
    <location>
        <begin position="291"/>
        <end position="310"/>
    </location>
</feature>
<evidence type="ECO:0000313" key="3">
    <source>
        <dbReference type="Proteomes" id="UP000245263"/>
    </source>
</evidence>
<dbReference type="PANTHER" id="PTHR36844">
    <property type="entry name" value="PROTEASE PRSW"/>
    <property type="match status" value="1"/>
</dbReference>
<feature type="transmembrane region" description="Helical" evidence="1">
    <location>
        <begin position="104"/>
        <end position="123"/>
    </location>
</feature>
<keyword evidence="3" id="KW-1185">Reference proteome</keyword>
<proteinExistence type="predicted"/>
<feature type="transmembrane region" description="Helical" evidence="1">
    <location>
        <begin position="163"/>
        <end position="182"/>
    </location>
</feature>
<feature type="transmembrane region" description="Helical" evidence="1">
    <location>
        <begin position="34"/>
        <end position="51"/>
    </location>
</feature>
<gene>
    <name evidence="2" type="ORF">LPTSP3_g01240</name>
</gene>
<keyword evidence="1" id="KW-0812">Transmembrane</keyword>
<protein>
    <recommendedName>
        <fullName evidence="4">Protease PrsW</fullName>
    </recommendedName>
</protein>
<keyword evidence="1" id="KW-0472">Membrane</keyword>
<reference evidence="2 3" key="1">
    <citation type="submission" date="2021-08" db="EMBL/GenBank/DDBJ databases">
        <title>Complete genome sequence of Leptospira kobayashii strain E30.</title>
        <authorList>
            <person name="Nakao R."/>
            <person name="Nakamura S."/>
            <person name="Masuzawa T."/>
            <person name="Koizumi N."/>
        </authorList>
    </citation>
    <scope>NUCLEOTIDE SEQUENCE [LARGE SCALE GENOMIC DNA]</scope>
    <source>
        <strain evidence="2 3">E30</strain>
    </source>
</reference>
<evidence type="ECO:0008006" key="4">
    <source>
        <dbReference type="Google" id="ProtNLM"/>
    </source>
</evidence>
<dbReference type="Proteomes" id="UP000245263">
    <property type="component" value="Chromosome 1"/>
</dbReference>
<dbReference type="EMBL" id="AP025028">
    <property type="protein sequence ID" value="BDA77194.1"/>
    <property type="molecule type" value="Genomic_DNA"/>
</dbReference>